<dbReference type="InParanoid" id="H2XNX6"/>
<evidence type="ECO:0000313" key="3">
    <source>
        <dbReference type="Ensembl" id="ENSCINP00000031359.1"/>
    </source>
</evidence>
<sequence length="77" mass="8551">MAAAFISASEKPYCQATSPCPICLMMFLWLALSFQQRLIDLVTGAAESGENYDSDFPEDGAREKPSSPKKDLFEKQK</sequence>
<dbReference type="Ensembl" id="ENSCINT00000035414.1">
    <property type="protein sequence ID" value="ENSCINP00000031359.1"/>
    <property type="gene ID" value="ENSCING00000025135.1"/>
</dbReference>
<proteinExistence type="predicted"/>
<dbReference type="Proteomes" id="UP000008144">
    <property type="component" value="Unassembled WGS sequence"/>
</dbReference>
<reference evidence="3" key="3">
    <citation type="submission" date="2025-09" db="UniProtKB">
        <authorList>
            <consortium name="Ensembl"/>
        </authorList>
    </citation>
    <scope>IDENTIFICATION</scope>
</reference>
<name>H2XNX6_CIOIN</name>
<dbReference type="AlphaFoldDB" id="H2XNX6"/>
<evidence type="ECO:0000256" key="2">
    <source>
        <dbReference type="SAM" id="SignalP"/>
    </source>
</evidence>
<dbReference type="HOGENOM" id="CLU_2637342_0_0_1"/>
<feature type="signal peptide" evidence="2">
    <location>
        <begin position="1"/>
        <end position="35"/>
    </location>
</feature>
<evidence type="ECO:0000313" key="4">
    <source>
        <dbReference type="Proteomes" id="UP000008144"/>
    </source>
</evidence>
<feature type="compositionally biased region" description="Basic and acidic residues" evidence="1">
    <location>
        <begin position="59"/>
        <end position="77"/>
    </location>
</feature>
<keyword evidence="4" id="KW-1185">Reference proteome</keyword>
<protein>
    <submittedName>
        <fullName evidence="3">Uncharacterized protein</fullName>
    </submittedName>
</protein>
<accession>H2XNX6</accession>
<evidence type="ECO:0000256" key="1">
    <source>
        <dbReference type="SAM" id="MobiDB-lite"/>
    </source>
</evidence>
<keyword evidence="2" id="KW-0732">Signal</keyword>
<organism evidence="3 4">
    <name type="scientific">Ciona intestinalis</name>
    <name type="common">Transparent sea squirt</name>
    <name type="synonym">Ascidia intestinalis</name>
    <dbReference type="NCBI Taxonomy" id="7719"/>
    <lineage>
        <taxon>Eukaryota</taxon>
        <taxon>Metazoa</taxon>
        <taxon>Chordata</taxon>
        <taxon>Tunicata</taxon>
        <taxon>Ascidiacea</taxon>
        <taxon>Phlebobranchia</taxon>
        <taxon>Cionidae</taxon>
        <taxon>Ciona</taxon>
    </lineage>
</organism>
<reference evidence="4" key="1">
    <citation type="journal article" date="2002" name="Science">
        <title>The draft genome of Ciona intestinalis: insights into chordate and vertebrate origins.</title>
        <authorList>
            <person name="Dehal P."/>
            <person name="Satou Y."/>
            <person name="Campbell R.K."/>
            <person name="Chapman J."/>
            <person name="Degnan B."/>
            <person name="De Tomaso A."/>
            <person name="Davidson B."/>
            <person name="Di Gregorio A."/>
            <person name="Gelpke M."/>
            <person name="Goodstein D.M."/>
            <person name="Harafuji N."/>
            <person name="Hastings K.E."/>
            <person name="Ho I."/>
            <person name="Hotta K."/>
            <person name="Huang W."/>
            <person name="Kawashima T."/>
            <person name="Lemaire P."/>
            <person name="Martinez D."/>
            <person name="Meinertzhagen I.A."/>
            <person name="Necula S."/>
            <person name="Nonaka M."/>
            <person name="Putnam N."/>
            <person name="Rash S."/>
            <person name="Saiga H."/>
            <person name="Satake M."/>
            <person name="Terry A."/>
            <person name="Yamada L."/>
            <person name="Wang H.G."/>
            <person name="Awazu S."/>
            <person name="Azumi K."/>
            <person name="Boore J."/>
            <person name="Branno M."/>
            <person name="Chin-Bow S."/>
            <person name="DeSantis R."/>
            <person name="Doyle S."/>
            <person name="Francino P."/>
            <person name="Keys D.N."/>
            <person name="Haga S."/>
            <person name="Hayashi H."/>
            <person name="Hino K."/>
            <person name="Imai K.S."/>
            <person name="Inaba K."/>
            <person name="Kano S."/>
            <person name="Kobayashi K."/>
            <person name="Kobayashi M."/>
            <person name="Lee B.I."/>
            <person name="Makabe K.W."/>
            <person name="Manohar C."/>
            <person name="Matassi G."/>
            <person name="Medina M."/>
            <person name="Mochizuki Y."/>
            <person name="Mount S."/>
            <person name="Morishita T."/>
            <person name="Miura S."/>
            <person name="Nakayama A."/>
            <person name="Nishizaka S."/>
            <person name="Nomoto H."/>
            <person name="Ohta F."/>
            <person name="Oishi K."/>
            <person name="Rigoutsos I."/>
            <person name="Sano M."/>
            <person name="Sasaki A."/>
            <person name="Sasakura Y."/>
            <person name="Shoguchi E."/>
            <person name="Shin-i T."/>
            <person name="Spagnuolo A."/>
            <person name="Stainier D."/>
            <person name="Suzuki M.M."/>
            <person name="Tassy O."/>
            <person name="Takatori N."/>
            <person name="Tokuoka M."/>
            <person name="Yagi K."/>
            <person name="Yoshizaki F."/>
            <person name="Wada S."/>
            <person name="Zhang C."/>
            <person name="Hyatt P.D."/>
            <person name="Larimer F."/>
            <person name="Detter C."/>
            <person name="Doggett N."/>
            <person name="Glavina T."/>
            <person name="Hawkins T."/>
            <person name="Richardson P."/>
            <person name="Lucas S."/>
            <person name="Kohara Y."/>
            <person name="Levine M."/>
            <person name="Satoh N."/>
            <person name="Rokhsar D.S."/>
        </authorList>
    </citation>
    <scope>NUCLEOTIDE SEQUENCE [LARGE SCALE GENOMIC DNA]</scope>
</reference>
<feature type="chain" id="PRO_5003577317" evidence="2">
    <location>
        <begin position="36"/>
        <end position="77"/>
    </location>
</feature>
<feature type="region of interest" description="Disordered" evidence="1">
    <location>
        <begin position="50"/>
        <end position="77"/>
    </location>
</feature>
<reference evidence="3" key="2">
    <citation type="submission" date="2025-08" db="UniProtKB">
        <authorList>
            <consortium name="Ensembl"/>
        </authorList>
    </citation>
    <scope>IDENTIFICATION</scope>
</reference>